<accession>A0A7W3WP08</accession>
<name>A0A7W3WP08_9ACTN</name>
<evidence type="ECO:0000313" key="2">
    <source>
        <dbReference type="EMBL" id="MBB1260644.1"/>
    </source>
</evidence>
<sequence>MGHGKTASGDLNFAERKGIKRTFEDAFFAQAKTSKKSAKKQKNER</sequence>
<gene>
    <name evidence="1" type="ORF">H3146_19125</name>
    <name evidence="2" type="ORF">H3147_17690</name>
</gene>
<dbReference type="RefSeq" id="WP_153507178.1">
    <property type="nucleotide sequence ID" value="NZ_JABJWZ010000205.1"/>
</dbReference>
<organism evidence="1 4">
    <name type="scientific">Streptomyces alkaliterrae</name>
    <dbReference type="NCBI Taxonomy" id="2213162"/>
    <lineage>
        <taxon>Bacteria</taxon>
        <taxon>Bacillati</taxon>
        <taxon>Actinomycetota</taxon>
        <taxon>Actinomycetes</taxon>
        <taxon>Kitasatosporales</taxon>
        <taxon>Streptomycetaceae</taxon>
        <taxon>Streptomyces</taxon>
    </lineage>
</organism>
<comment type="caution">
    <text evidence="1">The sequence shown here is derived from an EMBL/GenBank/DDBJ whole genome shotgun (WGS) entry which is preliminary data.</text>
</comment>
<reference evidence="1" key="2">
    <citation type="journal article" name="Syst. Appl. Microbiol.">
        <title>Streptomyces alkaliterrae sp. nov., isolated from an alkaline soil, and emended descriptions of Streptomyces alkaliphilus, Streptomyces calidiresistens and Streptomyces durbertensis.</title>
        <authorList>
            <person name="Swiecimska M."/>
            <person name="Golinska P."/>
            <person name="Nouioui I."/>
            <person name="Wypij M."/>
            <person name="Rai M."/>
            <person name="Sangal V."/>
            <person name="Goodfellow M."/>
        </authorList>
    </citation>
    <scope>NUCLEOTIDE SEQUENCE</scope>
    <source>
        <strain evidence="1">OF3</strain>
        <strain evidence="2">OF8</strain>
    </source>
</reference>
<proteinExistence type="predicted"/>
<evidence type="ECO:0000313" key="1">
    <source>
        <dbReference type="EMBL" id="MBB1255450.1"/>
    </source>
</evidence>
<reference evidence="3 4" key="1">
    <citation type="submission" date="2020-05" db="EMBL/GenBank/DDBJ databases">
        <title>Classification of alakaliphilic streptomycetes isolated from an alkaline soil next to Lonar Crater, India and a proposal for the recognition of Streptomyces alkaliterrae sp. nov.</title>
        <authorList>
            <person name="Golinska P."/>
        </authorList>
    </citation>
    <scope>NUCLEOTIDE SEQUENCE [LARGE SCALE GENOMIC DNA]</scope>
    <source>
        <strain evidence="4">OF3</strain>
        <strain evidence="3">OF8</strain>
    </source>
</reference>
<evidence type="ECO:0000313" key="4">
    <source>
        <dbReference type="Proteomes" id="UP000525686"/>
    </source>
</evidence>
<dbReference type="EMBL" id="JABJXA010000109">
    <property type="protein sequence ID" value="MBB1260644.1"/>
    <property type="molecule type" value="Genomic_DNA"/>
</dbReference>
<dbReference type="Proteomes" id="UP000525686">
    <property type="component" value="Unassembled WGS sequence"/>
</dbReference>
<dbReference type="Proteomes" id="UP000517765">
    <property type="component" value="Unassembled WGS sequence"/>
</dbReference>
<dbReference type="EMBL" id="JABJWZ010000205">
    <property type="protein sequence ID" value="MBB1255450.1"/>
    <property type="molecule type" value="Genomic_DNA"/>
</dbReference>
<evidence type="ECO:0000313" key="3">
    <source>
        <dbReference type="Proteomes" id="UP000517765"/>
    </source>
</evidence>
<protein>
    <submittedName>
        <fullName evidence="1">Uncharacterized protein</fullName>
    </submittedName>
</protein>
<dbReference type="AlphaFoldDB" id="A0A7W3WP08"/>